<keyword evidence="4" id="KW-0436">Ligase</keyword>
<feature type="domain" description="AMP-binding enzyme C-terminal" evidence="2">
    <location>
        <begin position="481"/>
        <end position="553"/>
    </location>
</feature>
<dbReference type="CDD" id="cd05936">
    <property type="entry name" value="FC-FACS_FadD_like"/>
    <property type="match status" value="1"/>
</dbReference>
<dbReference type="PROSITE" id="PS00455">
    <property type="entry name" value="AMP_BINDING"/>
    <property type="match status" value="1"/>
</dbReference>
<dbReference type="EMBL" id="JAAMPA010000002">
    <property type="protein sequence ID" value="NIH68786.1"/>
    <property type="molecule type" value="Genomic_DNA"/>
</dbReference>
<protein>
    <submittedName>
        <fullName evidence="4">Long-chain acyl-CoA synthetase</fullName>
        <ecNumber evidence="4">6.2.1.3</ecNumber>
    </submittedName>
    <submittedName>
        <fullName evidence="3">Long-chain-fatty-acid--CoA ligase</fullName>
    </submittedName>
</protein>
<dbReference type="InterPro" id="IPR042099">
    <property type="entry name" value="ANL_N_sf"/>
</dbReference>
<evidence type="ECO:0000313" key="6">
    <source>
        <dbReference type="Proteomes" id="UP000648663"/>
    </source>
</evidence>
<dbReference type="Gene3D" id="3.40.50.12780">
    <property type="entry name" value="N-terminal domain of ligase-like"/>
    <property type="match status" value="1"/>
</dbReference>
<dbReference type="Pfam" id="PF13193">
    <property type="entry name" value="AMP-binding_C"/>
    <property type="match status" value="1"/>
</dbReference>
<dbReference type="InterPro" id="IPR000873">
    <property type="entry name" value="AMP-dep_synth/lig_dom"/>
</dbReference>
<sequence>MVTEADGGTPGESAPAWTRSYAEGVPAEIEVPRETVPDLLAAAVQRFPDRPALEFFGATTDYTKLQDAVARAATVLHDRGVRPGDRVALVLPNCPQHVVAFQAVLRLGAVVVEHNPLYTPEELGQQFRDHGAGVAVVWDVVAPVVQRLDAPELREVLAVDLSRALPLVKRLALRLPVPKARATRAAMTRPAPGATPWDAVVAAATPLAVDHPGPAHEDVALLQYTGGTTGSPKAAVLTHRNLVANVTQSLAWVPQLRAGQEVFYGVLPLFHAYGVLLCLAAAVRLGAVLVLFPRFDVDQVLAAAKRRPPTFFPGVPPMYQRLATAAQERGVDLSGTRVAISGAMPLPLETAQLWERVTGGLVVEGYGMTEASPIVIGNPVGPTRRPGTVGLPFPSTRMRVVDPEDPTVDRAPGERGELLVSGPQVFSGYWNRPEETAAVLLPGGWLRTGDVVEVDDDGFVRIVDRIKELIITGGFNVYPSEVEDVLKAVDGITDAAVVGLPGRNGEEVVAAVVLDRELDLDAVRESTRGSLAAYKVPRRIVAVDDLPRSQIGKVLRREVRDQLLAD</sequence>
<comment type="caution">
    <text evidence="4">The sequence shown here is derived from an EMBL/GenBank/DDBJ whole genome shotgun (WGS) entry which is preliminary data.</text>
</comment>
<name>A0A846LMF1_9ACTN</name>
<dbReference type="InterPro" id="IPR025110">
    <property type="entry name" value="AMP-bd_C"/>
</dbReference>
<dbReference type="Pfam" id="PF00501">
    <property type="entry name" value="AMP-binding"/>
    <property type="match status" value="1"/>
</dbReference>
<dbReference type="SUPFAM" id="SSF56801">
    <property type="entry name" value="Acetyl-CoA synthetase-like"/>
    <property type="match status" value="1"/>
</dbReference>
<evidence type="ECO:0000259" key="2">
    <source>
        <dbReference type="Pfam" id="PF13193"/>
    </source>
</evidence>
<reference evidence="3" key="4">
    <citation type="submission" date="2024-05" db="EMBL/GenBank/DDBJ databases">
        <authorList>
            <person name="Sun Q."/>
            <person name="Zhou Y."/>
        </authorList>
    </citation>
    <scope>NUCLEOTIDE SEQUENCE</scope>
    <source>
        <strain evidence="3">CGMCC 4.5581</strain>
    </source>
</reference>
<dbReference type="InterPro" id="IPR045851">
    <property type="entry name" value="AMP-bd_C_sf"/>
</dbReference>
<accession>A0A846LMF1</accession>
<evidence type="ECO:0000313" key="4">
    <source>
        <dbReference type="EMBL" id="NIH68786.1"/>
    </source>
</evidence>
<dbReference type="Proteomes" id="UP000552836">
    <property type="component" value="Unassembled WGS sequence"/>
</dbReference>
<reference evidence="3" key="1">
    <citation type="journal article" date="2014" name="Int. J. Syst. Evol. Microbiol.">
        <title>Complete genome of a new Firmicutes species belonging to the dominant human colonic microbiota ('Ruminococcus bicirculans') reveals two chromosomes and a selective capacity to utilize plant glucans.</title>
        <authorList>
            <consortium name="NISC Comparative Sequencing Program"/>
            <person name="Wegmann U."/>
            <person name="Louis P."/>
            <person name="Goesmann A."/>
            <person name="Henrissat B."/>
            <person name="Duncan S.H."/>
            <person name="Flint H.J."/>
        </authorList>
    </citation>
    <scope>NUCLEOTIDE SEQUENCE</scope>
    <source>
        <strain evidence="3">CGMCC 4.5581</strain>
    </source>
</reference>
<dbReference type="RefSeq" id="WP_166756410.1">
    <property type="nucleotide sequence ID" value="NZ_BAABJU010000003.1"/>
</dbReference>
<dbReference type="Gene3D" id="3.30.300.30">
    <property type="match status" value="1"/>
</dbReference>
<dbReference type="NCBIfam" id="NF004114">
    <property type="entry name" value="PRK05605.1"/>
    <property type="match status" value="1"/>
</dbReference>
<evidence type="ECO:0000259" key="1">
    <source>
        <dbReference type="Pfam" id="PF00501"/>
    </source>
</evidence>
<dbReference type="EC" id="6.2.1.3" evidence="4"/>
<gene>
    <name evidence="4" type="ORF">FB380_003274</name>
    <name evidence="3" type="ORF">GCM10011589_15070</name>
</gene>
<evidence type="ECO:0000313" key="5">
    <source>
        <dbReference type="Proteomes" id="UP000552836"/>
    </source>
</evidence>
<keyword evidence="6" id="KW-1185">Reference proteome</keyword>
<organism evidence="4 5">
    <name type="scientific">Modestobacter marinus</name>
    <dbReference type="NCBI Taxonomy" id="477641"/>
    <lineage>
        <taxon>Bacteria</taxon>
        <taxon>Bacillati</taxon>
        <taxon>Actinomycetota</taxon>
        <taxon>Actinomycetes</taxon>
        <taxon>Geodermatophilales</taxon>
        <taxon>Geodermatophilaceae</taxon>
        <taxon>Modestobacter</taxon>
    </lineage>
</organism>
<dbReference type="PANTHER" id="PTHR43767">
    <property type="entry name" value="LONG-CHAIN-FATTY-ACID--COA LIGASE"/>
    <property type="match status" value="1"/>
</dbReference>
<dbReference type="PANTHER" id="PTHR43767:SF1">
    <property type="entry name" value="NONRIBOSOMAL PEPTIDE SYNTHASE PES1 (EUROFUNG)-RELATED"/>
    <property type="match status" value="1"/>
</dbReference>
<dbReference type="InterPro" id="IPR050237">
    <property type="entry name" value="ATP-dep_AMP-bd_enzyme"/>
</dbReference>
<dbReference type="GO" id="GO:0004467">
    <property type="term" value="F:long-chain fatty acid-CoA ligase activity"/>
    <property type="evidence" value="ECO:0007669"/>
    <property type="project" value="UniProtKB-EC"/>
</dbReference>
<proteinExistence type="predicted"/>
<reference evidence="4 5" key="3">
    <citation type="submission" date="2020-02" db="EMBL/GenBank/DDBJ databases">
        <title>Sequencing the genomes of 1000 actinobacteria strains.</title>
        <authorList>
            <person name="Klenk H.-P."/>
        </authorList>
    </citation>
    <scope>NUCLEOTIDE SEQUENCE [LARGE SCALE GENOMIC DNA]</scope>
    <source>
        <strain evidence="4 5">DSM 45201</strain>
    </source>
</reference>
<dbReference type="Proteomes" id="UP000648663">
    <property type="component" value="Unassembled WGS sequence"/>
</dbReference>
<dbReference type="InterPro" id="IPR020845">
    <property type="entry name" value="AMP-binding_CS"/>
</dbReference>
<feature type="domain" description="AMP-dependent synthetase/ligase" evidence="1">
    <location>
        <begin position="41"/>
        <end position="430"/>
    </location>
</feature>
<dbReference type="AlphaFoldDB" id="A0A846LMF1"/>
<dbReference type="EMBL" id="BMMI01000002">
    <property type="protein sequence ID" value="GGL60056.1"/>
    <property type="molecule type" value="Genomic_DNA"/>
</dbReference>
<reference evidence="6" key="2">
    <citation type="journal article" date="2019" name="Int. J. Syst. Evol. Microbiol.">
        <title>The Global Catalogue of Microorganisms (GCM) 10K type strain sequencing project: providing services to taxonomists for standard genome sequencing and annotation.</title>
        <authorList>
            <consortium name="The Broad Institute Genomics Platform"/>
            <consortium name="The Broad Institute Genome Sequencing Center for Infectious Disease"/>
            <person name="Wu L."/>
            <person name="Ma J."/>
        </authorList>
    </citation>
    <scope>NUCLEOTIDE SEQUENCE [LARGE SCALE GENOMIC DNA]</scope>
    <source>
        <strain evidence="6">CGMCC 4.5581</strain>
    </source>
</reference>
<evidence type="ECO:0000313" key="3">
    <source>
        <dbReference type="EMBL" id="GGL60056.1"/>
    </source>
</evidence>